<dbReference type="Proteomes" id="UP000825935">
    <property type="component" value="Chromosome 22"/>
</dbReference>
<organism evidence="1 2">
    <name type="scientific">Ceratopteris richardii</name>
    <name type="common">Triangle waterfern</name>
    <dbReference type="NCBI Taxonomy" id="49495"/>
    <lineage>
        <taxon>Eukaryota</taxon>
        <taxon>Viridiplantae</taxon>
        <taxon>Streptophyta</taxon>
        <taxon>Embryophyta</taxon>
        <taxon>Tracheophyta</taxon>
        <taxon>Polypodiopsida</taxon>
        <taxon>Polypodiidae</taxon>
        <taxon>Polypodiales</taxon>
        <taxon>Pteridineae</taxon>
        <taxon>Pteridaceae</taxon>
        <taxon>Parkerioideae</taxon>
        <taxon>Ceratopteris</taxon>
    </lineage>
</organism>
<evidence type="ECO:0000313" key="1">
    <source>
        <dbReference type="EMBL" id="KAH7306638.1"/>
    </source>
</evidence>
<gene>
    <name evidence="1" type="ORF">KP509_22G023300</name>
</gene>
<evidence type="ECO:0000313" key="2">
    <source>
        <dbReference type="Proteomes" id="UP000825935"/>
    </source>
</evidence>
<dbReference type="EMBL" id="CM035427">
    <property type="protein sequence ID" value="KAH7306638.1"/>
    <property type="molecule type" value="Genomic_DNA"/>
</dbReference>
<comment type="caution">
    <text evidence="1">The sequence shown here is derived from an EMBL/GenBank/DDBJ whole genome shotgun (WGS) entry which is preliminary data.</text>
</comment>
<sequence>MCVFIYMYVFVWEKKNQILVKLSLNGPPHRTKTSLNSYDVSVGHSEIWNPSPPKVILIMR</sequence>
<name>A0A8T2S4B2_CERRI</name>
<protein>
    <submittedName>
        <fullName evidence="1">Uncharacterized protein</fullName>
    </submittedName>
</protein>
<proteinExistence type="predicted"/>
<reference evidence="1" key="1">
    <citation type="submission" date="2021-08" db="EMBL/GenBank/DDBJ databases">
        <title>WGS assembly of Ceratopteris richardii.</title>
        <authorList>
            <person name="Marchant D.B."/>
            <person name="Chen G."/>
            <person name="Jenkins J."/>
            <person name="Shu S."/>
            <person name="Leebens-Mack J."/>
            <person name="Grimwood J."/>
            <person name="Schmutz J."/>
            <person name="Soltis P."/>
            <person name="Soltis D."/>
            <person name="Chen Z.-H."/>
        </authorList>
    </citation>
    <scope>NUCLEOTIDE SEQUENCE</scope>
    <source>
        <strain evidence="1">Whitten #5841</strain>
        <tissue evidence="1">Leaf</tissue>
    </source>
</reference>
<accession>A0A8T2S4B2</accession>
<keyword evidence="2" id="KW-1185">Reference proteome</keyword>
<dbReference type="AlphaFoldDB" id="A0A8T2S4B2"/>